<reference evidence="8 9" key="1">
    <citation type="journal article" date="2017" name="Antonie Van Leeuwenhoek">
        <title>Rhizobium rhizosphaerae sp. nov., a novel species isolated from rice rhizosphere.</title>
        <authorList>
            <person name="Zhao J.J."/>
            <person name="Zhang J."/>
            <person name="Zhang R.J."/>
            <person name="Zhang C.W."/>
            <person name="Yin H.Q."/>
            <person name="Zhang X.X."/>
        </authorList>
    </citation>
    <scope>NUCLEOTIDE SEQUENCE [LARGE SCALE GENOMIC DNA]</scope>
    <source>
        <strain evidence="8 9">E3</strain>
    </source>
</reference>
<dbReference type="GO" id="GO:0009055">
    <property type="term" value="F:electron transfer activity"/>
    <property type="evidence" value="ECO:0007669"/>
    <property type="project" value="InterPro"/>
</dbReference>
<dbReference type="eggNOG" id="COG4659">
    <property type="taxonomic scope" value="Bacteria"/>
</dbReference>
<dbReference type="SMART" id="SM00900">
    <property type="entry name" value="FMN_bind"/>
    <property type="match status" value="1"/>
</dbReference>
<comment type="subunit">
    <text evidence="6">The complex is composed of six subunits: RnfA, RnfB, RnfC, RnfD, RnfE and RnfG.</text>
</comment>
<evidence type="ECO:0000259" key="7">
    <source>
        <dbReference type="SMART" id="SM00900"/>
    </source>
</evidence>
<dbReference type="RefSeq" id="WP_008843323.1">
    <property type="nucleotide sequence ID" value="NZ_BAEN01000021.1"/>
</dbReference>
<evidence type="ECO:0000256" key="4">
    <source>
        <dbReference type="ARBA" id="ARBA00022643"/>
    </source>
</evidence>
<dbReference type="PIRSF" id="PIRSF006091">
    <property type="entry name" value="E_trnsport_RnfG"/>
    <property type="match status" value="1"/>
</dbReference>
<dbReference type="STRING" id="1127673.GLIP_0861"/>
<dbReference type="InterPro" id="IPR007329">
    <property type="entry name" value="FMN-bd"/>
</dbReference>
<protein>
    <recommendedName>
        <fullName evidence="6">Ion-translocating oxidoreductase complex subunit G</fullName>
        <ecNumber evidence="6">7.-.-.-</ecNumber>
    </recommendedName>
    <alternativeName>
        <fullName evidence="6">Rnf electron transport complex subunit G</fullName>
    </alternativeName>
</protein>
<evidence type="ECO:0000256" key="6">
    <source>
        <dbReference type="HAMAP-Rule" id="MF_00479"/>
    </source>
</evidence>
<dbReference type="GO" id="GO:0005886">
    <property type="term" value="C:plasma membrane"/>
    <property type="evidence" value="ECO:0007669"/>
    <property type="project" value="UniProtKB-SubCell"/>
</dbReference>
<keyword evidence="6" id="KW-0812">Transmembrane</keyword>
<comment type="cofactor">
    <cofactor evidence="6">
        <name>FMN</name>
        <dbReference type="ChEBI" id="CHEBI:58210"/>
    </cofactor>
</comment>
<dbReference type="NCBIfam" id="TIGR01947">
    <property type="entry name" value="rnfG"/>
    <property type="match status" value="1"/>
</dbReference>
<dbReference type="NCBIfam" id="NF002519">
    <property type="entry name" value="PRK01908.1"/>
    <property type="match status" value="1"/>
</dbReference>
<dbReference type="PANTHER" id="PTHR36118">
    <property type="entry name" value="ION-TRANSLOCATING OXIDOREDUCTASE COMPLEX SUBUNIT G"/>
    <property type="match status" value="1"/>
</dbReference>
<dbReference type="AlphaFoldDB" id="K6XPA4"/>
<dbReference type="OrthoDB" id="9784165at2"/>
<dbReference type="Pfam" id="PF04205">
    <property type="entry name" value="FMN_bind"/>
    <property type="match status" value="1"/>
</dbReference>
<comment type="similarity">
    <text evidence="6">Belongs to the RnfG family.</text>
</comment>
<keyword evidence="6" id="KW-1003">Cell membrane</keyword>
<evidence type="ECO:0000313" key="8">
    <source>
        <dbReference type="EMBL" id="GAC13506.1"/>
    </source>
</evidence>
<organism evidence="8 9">
    <name type="scientific">Aliiglaciecola lipolytica E3</name>
    <dbReference type="NCBI Taxonomy" id="1127673"/>
    <lineage>
        <taxon>Bacteria</taxon>
        <taxon>Pseudomonadati</taxon>
        <taxon>Pseudomonadota</taxon>
        <taxon>Gammaproteobacteria</taxon>
        <taxon>Alteromonadales</taxon>
        <taxon>Alteromonadaceae</taxon>
        <taxon>Aliiglaciecola</taxon>
    </lineage>
</organism>
<evidence type="ECO:0000256" key="5">
    <source>
        <dbReference type="ARBA" id="ARBA00022982"/>
    </source>
</evidence>
<feature type="domain" description="FMN-binding" evidence="7">
    <location>
        <begin position="101"/>
        <end position="193"/>
    </location>
</feature>
<accession>K6XPA4</accession>
<keyword evidence="6" id="KW-0472">Membrane</keyword>
<keyword evidence="4 6" id="KW-0288">FMN</keyword>
<dbReference type="GO" id="GO:0022900">
    <property type="term" value="P:electron transport chain"/>
    <property type="evidence" value="ECO:0007669"/>
    <property type="project" value="UniProtKB-UniRule"/>
</dbReference>
<evidence type="ECO:0000256" key="3">
    <source>
        <dbReference type="ARBA" id="ARBA00022630"/>
    </source>
</evidence>
<comment type="function">
    <text evidence="6">Part of a membrane-bound complex that couples electron transfer with translocation of ions across the membrane.</text>
</comment>
<keyword evidence="2 6" id="KW-0597">Phosphoprotein</keyword>
<keyword evidence="6" id="KW-1133">Transmembrane helix</keyword>
<keyword evidence="6" id="KW-1278">Translocase</keyword>
<sequence length="220" mass="24158">MKKSIVSNGLKLTAFALVITAVIAVTYAVTREQIATQQINKRLGILNAIIPSSLYDNDIQHDCVEVIVPDYLGTNETHSIFLARMGNEPTAVAIETTAPDGYSGKIELIVGINMQSEVLGVRVLNHKETPGLGDKIDIRISDWITSFTGKSIDSEKVKEWQVKKDGGQFDQFTGATITPRAVVKSVKNTVLYFQQNKHTLFSLSQHCDLPNDPPMTGKAE</sequence>
<dbReference type="PANTHER" id="PTHR36118:SF1">
    <property type="entry name" value="ION-TRANSLOCATING OXIDOREDUCTASE COMPLEX SUBUNIT G"/>
    <property type="match status" value="1"/>
</dbReference>
<keyword evidence="1 6" id="KW-0813">Transport</keyword>
<dbReference type="InterPro" id="IPR010209">
    <property type="entry name" value="Ion_transpt_RnfG/RsxG"/>
</dbReference>
<feature type="modified residue" description="FMN phosphoryl threonine" evidence="6">
    <location>
        <position position="176"/>
    </location>
</feature>
<dbReference type="HAMAP" id="MF_00479">
    <property type="entry name" value="RsxG_RnfG"/>
    <property type="match status" value="1"/>
</dbReference>
<evidence type="ECO:0000256" key="2">
    <source>
        <dbReference type="ARBA" id="ARBA00022553"/>
    </source>
</evidence>
<dbReference type="GO" id="GO:0010181">
    <property type="term" value="F:FMN binding"/>
    <property type="evidence" value="ECO:0007669"/>
    <property type="project" value="InterPro"/>
</dbReference>
<evidence type="ECO:0000313" key="9">
    <source>
        <dbReference type="Proteomes" id="UP000006334"/>
    </source>
</evidence>
<comment type="caution">
    <text evidence="8">The sequence shown here is derived from an EMBL/GenBank/DDBJ whole genome shotgun (WGS) entry which is preliminary data.</text>
</comment>
<dbReference type="Proteomes" id="UP000006334">
    <property type="component" value="Unassembled WGS sequence"/>
</dbReference>
<proteinExistence type="inferred from homology"/>
<comment type="subcellular location">
    <subcellularLocation>
        <location evidence="6">Cell inner membrane</location>
        <topology evidence="6">Single-pass membrane protein</topology>
    </subcellularLocation>
</comment>
<gene>
    <name evidence="6 8" type="primary">rnfG</name>
    <name evidence="8" type="ORF">GLIP_0861</name>
</gene>
<keyword evidence="9" id="KW-1185">Reference proteome</keyword>
<dbReference type="EC" id="7.-.-.-" evidence="6"/>
<dbReference type="EMBL" id="BAEN01000021">
    <property type="protein sequence ID" value="GAC13506.1"/>
    <property type="molecule type" value="Genomic_DNA"/>
</dbReference>
<name>K6XPA4_9ALTE</name>
<keyword evidence="6" id="KW-0997">Cell inner membrane</keyword>
<evidence type="ECO:0000256" key="1">
    <source>
        <dbReference type="ARBA" id="ARBA00022448"/>
    </source>
</evidence>
<keyword evidence="3 6" id="KW-0285">Flavoprotein</keyword>
<keyword evidence="5 6" id="KW-0249">Electron transport</keyword>